<evidence type="ECO:0000259" key="11">
    <source>
        <dbReference type="Pfam" id="PF20644"/>
    </source>
</evidence>
<keyword evidence="14" id="KW-1185">Reference proteome</keyword>
<sequence>MFEAMNCAVCDKSEFILIEGVYYCSECDTQVQSSRLEQSEHEGFSRRTLIGSSGSEKEKKVKKKGGVYDNWTTPEAYTIILKKQVSALIRLGASEKLKDVVLYIWCLYLQKCEFAFREDYKTKSSIVPCLGAYAAKRDVNLLYGNKLSRRKYKPRKKKKIKKSVSETSVIDVESGENITDSAPSESDYVPSEMEEGNTSESSKEGTVSRKVKLSSAAFRSKIKVKYQKASLAKVTLVHELDLSKTLSICYLGLIYTGDNLLLSDIHRLVNERRIPYLYATDYIPSSMKLLYGDSNVLTKKKAPDIWQISLMSAKLINFLKLPKFKHRSLMPIVYCFVTDLNLPGRIILVVQYLINKLKKEESEWYETRMLNPRTILPIPVYEVQAMAAIIVALKLFYVLDGEYEQDHSEAMMKINILLKSDKLFVWNDWRQQTSLKEYLFMKNGTYSDFSNLDRLSADLIARHVCNESNRISRDVAKKEAREKKSRKEIQSMLQQLLHMNNPPSDNPSSFPIKSQLASMMSNWKKWHFFKETEEIDFTFINKDFSSRLLFYVYDEDNEDSVELIHILLSSLYESAEVYTLCNLASFSENVFRTSSKYWFKNFPRKVYRSSKWIEQLPESFAWLLQLLSKYIHVESTYLYGEVLNLEKKLFLHAKVAHCDRKF</sequence>
<organism evidence="13 14">
    <name type="scientific">Nephila pilipes</name>
    <name type="common">Giant wood spider</name>
    <name type="synonym">Nephila maculata</name>
    <dbReference type="NCBI Taxonomy" id="299642"/>
    <lineage>
        <taxon>Eukaryota</taxon>
        <taxon>Metazoa</taxon>
        <taxon>Ecdysozoa</taxon>
        <taxon>Arthropoda</taxon>
        <taxon>Chelicerata</taxon>
        <taxon>Arachnida</taxon>
        <taxon>Araneae</taxon>
        <taxon>Araneomorphae</taxon>
        <taxon>Entelegynae</taxon>
        <taxon>Araneoidea</taxon>
        <taxon>Nephilidae</taxon>
        <taxon>Nephila</taxon>
    </lineage>
</organism>
<keyword evidence="5" id="KW-0862">Zinc</keyword>
<evidence type="ECO:0000256" key="8">
    <source>
        <dbReference type="ARBA" id="ARBA00023163"/>
    </source>
</evidence>
<keyword evidence="8" id="KW-0804">Transcription</keyword>
<evidence type="ECO:0000256" key="1">
    <source>
        <dbReference type="ARBA" id="ARBA00004604"/>
    </source>
</evidence>
<evidence type="ECO:0000256" key="7">
    <source>
        <dbReference type="ARBA" id="ARBA00023125"/>
    </source>
</evidence>
<evidence type="ECO:0000256" key="10">
    <source>
        <dbReference type="SAM" id="MobiDB-lite"/>
    </source>
</evidence>
<evidence type="ECO:0000256" key="3">
    <source>
        <dbReference type="ARBA" id="ARBA00022723"/>
    </source>
</evidence>
<evidence type="ECO:0000259" key="12">
    <source>
        <dbReference type="Pfam" id="PF20645"/>
    </source>
</evidence>
<dbReference type="Pfam" id="PF20644">
    <property type="entry name" value="Rrn7_cyclin_N"/>
    <property type="match status" value="1"/>
</dbReference>
<dbReference type="InterPro" id="IPR048540">
    <property type="entry name" value="Rrn7_cyclin_N"/>
</dbReference>
<evidence type="ECO:0000313" key="14">
    <source>
        <dbReference type="Proteomes" id="UP000887013"/>
    </source>
</evidence>
<dbReference type="PANTHER" id="PTHR31576">
    <property type="entry name" value="TATA BOX-BINDING PROTEIN-ASSOCIATED FACTOR RNA POLYMERASE I SUBUNIT B"/>
    <property type="match status" value="1"/>
</dbReference>
<keyword evidence="4" id="KW-0863">Zinc-finger</keyword>
<feature type="region of interest" description="Disordered" evidence="10">
    <location>
        <begin position="177"/>
        <end position="206"/>
    </location>
</feature>
<dbReference type="GO" id="GO:0005668">
    <property type="term" value="C:RNA polymerase transcription factor SL1 complex"/>
    <property type="evidence" value="ECO:0007669"/>
    <property type="project" value="TreeGrafter"/>
</dbReference>
<evidence type="ECO:0000256" key="6">
    <source>
        <dbReference type="ARBA" id="ARBA00023015"/>
    </source>
</evidence>
<protein>
    <recommendedName>
        <fullName evidence="15">TATA box-binding protein-associated factor RNA polymerase I subunit B</fullName>
    </recommendedName>
</protein>
<keyword evidence="6" id="KW-0805">Transcription regulation</keyword>
<keyword evidence="9" id="KW-0539">Nucleus</keyword>
<reference evidence="13" key="1">
    <citation type="submission" date="2020-08" db="EMBL/GenBank/DDBJ databases">
        <title>Multicomponent nature underlies the extraordinary mechanical properties of spider dragline silk.</title>
        <authorList>
            <person name="Kono N."/>
            <person name="Nakamura H."/>
            <person name="Mori M."/>
            <person name="Yoshida Y."/>
            <person name="Ohtoshi R."/>
            <person name="Malay A.D."/>
            <person name="Moran D.A.P."/>
            <person name="Tomita M."/>
            <person name="Numata K."/>
            <person name="Arakawa K."/>
        </authorList>
    </citation>
    <scope>NUCLEOTIDE SEQUENCE</scope>
</reference>
<evidence type="ECO:0000256" key="2">
    <source>
        <dbReference type="ARBA" id="ARBA00006899"/>
    </source>
</evidence>
<dbReference type="GO" id="GO:0070860">
    <property type="term" value="C:RNA polymerase I core factor complex"/>
    <property type="evidence" value="ECO:0007669"/>
    <property type="project" value="InterPro"/>
</dbReference>
<dbReference type="OrthoDB" id="6428388at2759"/>
<comment type="caution">
    <text evidence="13">The sequence shown here is derived from an EMBL/GenBank/DDBJ whole genome shotgun (WGS) entry which is preliminary data.</text>
</comment>
<feature type="domain" description="Rrn7/TAF1B N-terminal cyclin" evidence="11">
    <location>
        <begin position="79"/>
        <end position="285"/>
    </location>
</feature>
<dbReference type="AlphaFoldDB" id="A0A8X6ULM3"/>
<gene>
    <name evidence="13" type="primary">TAF1B</name>
    <name evidence="13" type="ORF">NPIL_569781</name>
</gene>
<keyword evidence="3" id="KW-0479">Metal-binding</keyword>
<keyword evidence="7" id="KW-0238">DNA-binding</keyword>
<evidence type="ECO:0000256" key="5">
    <source>
        <dbReference type="ARBA" id="ARBA00022833"/>
    </source>
</evidence>
<evidence type="ECO:0000256" key="4">
    <source>
        <dbReference type="ARBA" id="ARBA00022771"/>
    </source>
</evidence>
<comment type="subcellular location">
    <subcellularLocation>
        <location evidence="1">Nucleus</location>
        <location evidence="1">Nucleolus</location>
    </subcellularLocation>
</comment>
<proteinExistence type="inferred from homology"/>
<feature type="domain" description="Rrn7/TAF1B C-terminal cyclin" evidence="12">
    <location>
        <begin position="314"/>
        <end position="433"/>
    </location>
</feature>
<dbReference type="Proteomes" id="UP000887013">
    <property type="component" value="Unassembled WGS sequence"/>
</dbReference>
<comment type="similarity">
    <text evidence="2">Belongs to the RRN7/TAF1B family.</text>
</comment>
<evidence type="ECO:0000256" key="9">
    <source>
        <dbReference type="ARBA" id="ARBA00023242"/>
    </source>
</evidence>
<evidence type="ECO:0008006" key="15">
    <source>
        <dbReference type="Google" id="ProtNLM"/>
    </source>
</evidence>
<dbReference type="GO" id="GO:0001164">
    <property type="term" value="F:RNA polymerase I core promoter sequence-specific DNA binding"/>
    <property type="evidence" value="ECO:0007669"/>
    <property type="project" value="InterPro"/>
</dbReference>
<dbReference type="GO" id="GO:0008270">
    <property type="term" value="F:zinc ion binding"/>
    <property type="evidence" value="ECO:0007669"/>
    <property type="project" value="UniProtKB-KW"/>
</dbReference>
<accession>A0A8X6ULM3</accession>
<name>A0A8X6ULM3_NEPPI</name>
<dbReference type="InterPro" id="IPR048538">
    <property type="entry name" value="Rrn7_cyclin_C"/>
</dbReference>
<dbReference type="Pfam" id="PF20645">
    <property type="entry name" value="Rrn7_cyclin_C"/>
    <property type="match status" value="1"/>
</dbReference>
<dbReference type="GO" id="GO:0042790">
    <property type="term" value="P:nucleolar large rRNA transcription by RNA polymerase I"/>
    <property type="evidence" value="ECO:0007669"/>
    <property type="project" value="TreeGrafter"/>
</dbReference>
<evidence type="ECO:0000313" key="13">
    <source>
        <dbReference type="EMBL" id="GFU22442.1"/>
    </source>
</evidence>
<dbReference type="InterPro" id="IPR033599">
    <property type="entry name" value="TAF1B/Rrn7"/>
</dbReference>
<dbReference type="EMBL" id="BMAW01081017">
    <property type="protein sequence ID" value="GFU22442.1"/>
    <property type="molecule type" value="Genomic_DNA"/>
</dbReference>
<dbReference type="PANTHER" id="PTHR31576:SF2">
    <property type="entry name" value="TATA BOX-BINDING PROTEIN-ASSOCIATED FACTOR RNA POLYMERASE I SUBUNIT B"/>
    <property type="match status" value="1"/>
</dbReference>